<protein>
    <recommendedName>
        <fullName evidence="17">Cadherin domain-containing protein</fullName>
    </recommendedName>
</protein>
<evidence type="ECO:0000256" key="16">
    <source>
        <dbReference type="SAM" id="SignalP"/>
    </source>
</evidence>
<dbReference type="EMBL" id="CADEAL010004230">
    <property type="protein sequence ID" value="CAB1454888.1"/>
    <property type="molecule type" value="Genomic_DNA"/>
</dbReference>
<keyword evidence="11 15" id="KW-0472">Membrane</keyword>
<feature type="domain" description="Cadherin" evidence="17">
    <location>
        <begin position="254"/>
        <end position="355"/>
    </location>
</feature>
<dbReference type="CDD" id="cd11304">
    <property type="entry name" value="Cadherin_repeat"/>
    <property type="match status" value="4"/>
</dbReference>
<feature type="domain" description="Cadherin" evidence="17">
    <location>
        <begin position="151"/>
        <end position="253"/>
    </location>
</feature>
<dbReference type="Pfam" id="PF00028">
    <property type="entry name" value="Cadherin"/>
    <property type="match status" value="4"/>
</dbReference>
<keyword evidence="9" id="KW-0965">Cell junction</keyword>
<dbReference type="InterPro" id="IPR015919">
    <property type="entry name" value="Cadherin-like_sf"/>
</dbReference>
<feature type="region of interest" description="Disordered" evidence="14">
    <location>
        <begin position="786"/>
        <end position="812"/>
    </location>
</feature>
<feature type="domain" description="Cadherin" evidence="17">
    <location>
        <begin position="356"/>
        <end position="467"/>
    </location>
</feature>
<feature type="transmembrane region" description="Helical" evidence="15">
    <location>
        <begin position="577"/>
        <end position="604"/>
    </location>
</feature>
<comment type="caution">
    <text evidence="18">The sequence shown here is derived from an EMBL/GenBank/DDBJ whole genome shotgun (WGS) entry which is preliminary data.</text>
</comment>
<keyword evidence="8" id="KW-0130">Cell adhesion</keyword>
<dbReference type="PANTHER" id="PTHR24025:SF1">
    <property type="entry name" value="DESMOGLEIN-2"/>
    <property type="match status" value="1"/>
</dbReference>
<accession>A0A9N7Z445</accession>
<dbReference type="PROSITE" id="PS00232">
    <property type="entry name" value="CADHERIN_1"/>
    <property type="match status" value="2"/>
</dbReference>
<dbReference type="FunFam" id="2.60.40.60:FF:000068">
    <property type="entry name" value="Desmoglein 1"/>
    <property type="match status" value="1"/>
</dbReference>
<dbReference type="GO" id="GO:0005509">
    <property type="term" value="F:calcium ion binding"/>
    <property type="evidence" value="ECO:0007669"/>
    <property type="project" value="UniProtKB-UniRule"/>
</dbReference>
<proteinExistence type="predicted"/>
<dbReference type="Proteomes" id="UP001153269">
    <property type="component" value="Unassembled WGS sequence"/>
</dbReference>
<dbReference type="GO" id="GO:0007156">
    <property type="term" value="P:homophilic cell adhesion via plasma membrane adhesion molecules"/>
    <property type="evidence" value="ECO:0007669"/>
    <property type="project" value="InterPro"/>
</dbReference>
<evidence type="ECO:0000256" key="12">
    <source>
        <dbReference type="ARBA" id="ARBA00023180"/>
    </source>
</evidence>
<dbReference type="FunFam" id="2.60.40.60:FF:000074">
    <property type="entry name" value="Desmoglein 4"/>
    <property type="match status" value="1"/>
</dbReference>
<dbReference type="Gene3D" id="2.60.40.60">
    <property type="entry name" value="Cadherins"/>
    <property type="match status" value="5"/>
</dbReference>
<feature type="signal peptide" evidence="16">
    <location>
        <begin position="1"/>
        <end position="24"/>
    </location>
</feature>
<keyword evidence="16" id="KW-0732">Signal</keyword>
<reference evidence="18" key="1">
    <citation type="submission" date="2020-03" db="EMBL/GenBank/DDBJ databases">
        <authorList>
            <person name="Weist P."/>
        </authorList>
    </citation>
    <scope>NUCLEOTIDE SEQUENCE</scope>
</reference>
<dbReference type="PANTHER" id="PTHR24025">
    <property type="entry name" value="DESMOGLEIN FAMILY MEMBER"/>
    <property type="match status" value="1"/>
</dbReference>
<feature type="domain" description="Cadherin" evidence="17">
    <location>
        <begin position="63"/>
        <end position="144"/>
    </location>
</feature>
<keyword evidence="3" id="KW-1003">Cell membrane</keyword>
<evidence type="ECO:0000313" key="19">
    <source>
        <dbReference type="Proteomes" id="UP001153269"/>
    </source>
</evidence>
<sequence>MAPLLRCCVLTLLLFFLTLDPGAAEGNGPMLQRQRREWIVAPRQLKENHDYTSLPSIARIRSDKSYNHTIYYFLKGPGVDQPPIGRFSVDSSTGYVRVHSVLDREEIDIYRLQGVAKFQNGDIAESDINITITVVDENDCSPVVKIGQVGSVNESCAAGTIVMRVIATDGDQAGTDHTKLFYSIDQESNKDGMFSINSQTGDIMVQQTTLDRELKDSYSLAVKVVDMDGRSGNSGGGVVNIKVLDINDNVPTLEKEMYEGSVSENTINTEVMRIQSMDMDMINTENWDAVYEIVSGNEGGYFSIHTDAKTNEGVIMVNKALDYEELKALNLGSSVIAKSYPVKINVVNQKEGPRFQPGVKVVTISEDKSSINLKNILTNYAAIDSDTLLTATNVRYSKLRDQGNWLIVDSETGDIRLNKLPDRESKFLVNGTYYAEIIASTDDNPSKTATGTIAIQVEDFNDHCPKLTTTAHTMCLEESVIYATAVDEDDFPNSAPFEFTVNGQKDNEKWTVEHFNATTSILRDNADLWPGVHQVTVEVRDQQGKMCDEVQIIDVTVCRCEEDQKVCSPLKEKKVSLGAGGILLLLLGLLLLLLLPLLLLFCLCGGAPLKGDFKPLPYDSKPQLMPFHTEGQGEDKEVPLLRVPMEVDNGCVDIKNVSAYEAGGFLTNYNESGGGLVGGAGYGGGMNTLTTDELHRYNSYKYIAGQSEAQHLGAGMGAEFSGYGGGAFDGMALSEHYLQEYYTNKSNHATQESQQKDGLLVYDYEEICQGSTIVTQSATAVVSSSLPRPVSPVRPSTSSHTHVQTHTESVRDRDRVHINTVDTSNVATGSSTIFQEERITERAQVPTVQVQENIMIPSQTMLIQQPSMYYTTAPMYVVESQPQMMLVAGGAQQQGLVQVGGLQGSQGMVLVDRQVGVNGGMGQVQVGGLQGSQGMVLVDRQVGVDGGMGQVAQGFSQGTISRKVMLVENGSAAGQQGGQFVQGFTQMGQGSTAQGLEVRGQGYEMRAPSFTMGSLGSTGLNEDFSGHTQVSMATPKLQGSKKQVVQHKKVTVTERNIESNTRA</sequence>
<dbReference type="SMART" id="SM00112">
    <property type="entry name" value="CA"/>
    <property type="match status" value="4"/>
</dbReference>
<evidence type="ECO:0000313" key="18">
    <source>
        <dbReference type="EMBL" id="CAB1454888.1"/>
    </source>
</evidence>
<evidence type="ECO:0000256" key="8">
    <source>
        <dbReference type="ARBA" id="ARBA00022889"/>
    </source>
</evidence>
<dbReference type="PRINTS" id="PR00205">
    <property type="entry name" value="CADHERIN"/>
</dbReference>
<dbReference type="FunFam" id="2.60.40.60:FF:000031">
    <property type="entry name" value="Cadherin 3"/>
    <property type="match status" value="1"/>
</dbReference>
<evidence type="ECO:0000256" key="5">
    <source>
        <dbReference type="ARBA" id="ARBA00022723"/>
    </source>
</evidence>
<keyword evidence="12" id="KW-0325">Glycoprotein</keyword>
<dbReference type="SUPFAM" id="SSF49313">
    <property type="entry name" value="Cadherin-like"/>
    <property type="match status" value="5"/>
</dbReference>
<feature type="compositionally biased region" description="Low complexity" evidence="14">
    <location>
        <begin position="786"/>
        <end position="807"/>
    </location>
</feature>
<dbReference type="AlphaFoldDB" id="A0A9N7Z445"/>
<dbReference type="InterPro" id="IPR002126">
    <property type="entry name" value="Cadherin-like_dom"/>
</dbReference>
<evidence type="ECO:0000256" key="2">
    <source>
        <dbReference type="ARBA" id="ARBA00004568"/>
    </source>
</evidence>
<evidence type="ECO:0000256" key="1">
    <source>
        <dbReference type="ARBA" id="ARBA00004236"/>
    </source>
</evidence>
<evidence type="ECO:0000256" key="15">
    <source>
        <dbReference type="SAM" id="Phobius"/>
    </source>
</evidence>
<evidence type="ECO:0000256" key="9">
    <source>
        <dbReference type="ARBA" id="ARBA00022949"/>
    </source>
</evidence>
<dbReference type="PROSITE" id="PS50268">
    <property type="entry name" value="CADHERIN_2"/>
    <property type="match status" value="4"/>
</dbReference>
<keyword evidence="6" id="KW-0677">Repeat</keyword>
<evidence type="ECO:0000256" key="6">
    <source>
        <dbReference type="ARBA" id="ARBA00022737"/>
    </source>
</evidence>
<organism evidence="18 19">
    <name type="scientific">Pleuronectes platessa</name>
    <name type="common">European plaice</name>
    <dbReference type="NCBI Taxonomy" id="8262"/>
    <lineage>
        <taxon>Eukaryota</taxon>
        <taxon>Metazoa</taxon>
        <taxon>Chordata</taxon>
        <taxon>Craniata</taxon>
        <taxon>Vertebrata</taxon>
        <taxon>Euteleostomi</taxon>
        <taxon>Actinopterygii</taxon>
        <taxon>Neopterygii</taxon>
        <taxon>Teleostei</taxon>
        <taxon>Neoteleostei</taxon>
        <taxon>Acanthomorphata</taxon>
        <taxon>Carangaria</taxon>
        <taxon>Pleuronectiformes</taxon>
        <taxon>Pleuronectoidei</taxon>
        <taxon>Pleuronectidae</taxon>
        <taxon>Pleuronectes</taxon>
    </lineage>
</organism>
<dbReference type="GO" id="GO:0030057">
    <property type="term" value="C:desmosome"/>
    <property type="evidence" value="ECO:0007669"/>
    <property type="project" value="UniProtKB-SubCell"/>
</dbReference>
<evidence type="ECO:0000256" key="3">
    <source>
        <dbReference type="ARBA" id="ARBA00022475"/>
    </source>
</evidence>
<keyword evidence="4 15" id="KW-0812">Transmembrane</keyword>
<evidence type="ECO:0000256" key="4">
    <source>
        <dbReference type="ARBA" id="ARBA00022692"/>
    </source>
</evidence>
<evidence type="ECO:0000256" key="11">
    <source>
        <dbReference type="ARBA" id="ARBA00023136"/>
    </source>
</evidence>
<evidence type="ECO:0000256" key="10">
    <source>
        <dbReference type="ARBA" id="ARBA00022989"/>
    </source>
</evidence>
<evidence type="ECO:0000259" key="17">
    <source>
        <dbReference type="PROSITE" id="PS50268"/>
    </source>
</evidence>
<keyword evidence="10 15" id="KW-1133">Transmembrane helix</keyword>
<gene>
    <name evidence="18" type="ORF">PLEPLA_LOCUS42655</name>
</gene>
<evidence type="ECO:0000256" key="7">
    <source>
        <dbReference type="ARBA" id="ARBA00022837"/>
    </source>
</evidence>
<keyword evidence="19" id="KW-1185">Reference proteome</keyword>
<comment type="subcellular location">
    <subcellularLocation>
        <location evidence="2">Cell junction</location>
        <location evidence="2">Desmosome</location>
    </subcellularLocation>
    <subcellularLocation>
        <location evidence="1">Cell membrane</location>
    </subcellularLocation>
</comment>
<keyword evidence="5" id="KW-0479">Metal-binding</keyword>
<dbReference type="InterPro" id="IPR050971">
    <property type="entry name" value="Cadherin-domain_protein"/>
</dbReference>
<name>A0A9N7Z445_PLEPL</name>
<keyword evidence="7 13" id="KW-0106">Calcium</keyword>
<feature type="chain" id="PRO_5040240618" description="Cadherin domain-containing protein" evidence="16">
    <location>
        <begin position="25"/>
        <end position="1063"/>
    </location>
</feature>
<dbReference type="GO" id="GO:0055113">
    <property type="term" value="P:epiboly involved in gastrulation with mouth forming second"/>
    <property type="evidence" value="ECO:0007669"/>
    <property type="project" value="UniProtKB-ARBA"/>
</dbReference>
<dbReference type="GO" id="GO:0005886">
    <property type="term" value="C:plasma membrane"/>
    <property type="evidence" value="ECO:0007669"/>
    <property type="project" value="UniProtKB-SubCell"/>
</dbReference>
<evidence type="ECO:0000256" key="13">
    <source>
        <dbReference type="PROSITE-ProRule" id="PRU00043"/>
    </source>
</evidence>
<dbReference type="FunFam" id="2.60.40.60:FF:000011">
    <property type="entry name" value="Cadherin 1"/>
    <property type="match status" value="1"/>
</dbReference>
<dbReference type="InterPro" id="IPR020894">
    <property type="entry name" value="Cadherin_CS"/>
</dbReference>
<evidence type="ECO:0000256" key="14">
    <source>
        <dbReference type="SAM" id="MobiDB-lite"/>
    </source>
</evidence>